<proteinExistence type="predicted"/>
<evidence type="ECO:0000259" key="8">
    <source>
        <dbReference type="Pfam" id="PF13947"/>
    </source>
</evidence>
<keyword evidence="9" id="KW-1185">Reference proteome</keyword>
<dbReference type="RefSeq" id="XP_022714560.1">
    <property type="nucleotide sequence ID" value="XM_022858825.1"/>
</dbReference>
<keyword evidence="2 6" id="KW-0812">Transmembrane</keyword>
<dbReference type="PANTHER" id="PTHR33138:SF30">
    <property type="entry name" value="LEAF RUST 10 DISEASE-RESISTANCE LOCUS RECEPTOR-LIKE PROTEIN KINASE-LIKE 2.7"/>
    <property type="match status" value="1"/>
</dbReference>
<feature type="signal peptide" evidence="7">
    <location>
        <begin position="1"/>
        <end position="25"/>
    </location>
</feature>
<comment type="subcellular location">
    <subcellularLocation>
        <location evidence="1">Membrane</location>
        <topology evidence="1">Single-pass membrane protein</topology>
    </subcellularLocation>
</comment>
<feature type="transmembrane region" description="Helical" evidence="6">
    <location>
        <begin position="237"/>
        <end position="258"/>
    </location>
</feature>
<evidence type="ECO:0000256" key="7">
    <source>
        <dbReference type="SAM" id="SignalP"/>
    </source>
</evidence>
<evidence type="ECO:0000256" key="6">
    <source>
        <dbReference type="SAM" id="Phobius"/>
    </source>
</evidence>
<dbReference type="GeneID" id="111274197"/>
<dbReference type="Proteomes" id="UP000515121">
    <property type="component" value="Unplaced"/>
</dbReference>
<accession>A0A6P5WET9</accession>
<reference evidence="10" key="1">
    <citation type="submission" date="2025-08" db="UniProtKB">
        <authorList>
            <consortium name="RefSeq"/>
        </authorList>
    </citation>
    <scope>IDENTIFICATION</scope>
    <source>
        <tissue evidence="10">Fruit stalk</tissue>
    </source>
</reference>
<evidence type="ECO:0000313" key="10">
    <source>
        <dbReference type="RefSeq" id="XP_022714560.1"/>
    </source>
</evidence>
<dbReference type="InterPro" id="IPR025287">
    <property type="entry name" value="WAK_GUB"/>
</dbReference>
<dbReference type="OrthoDB" id="1146903at2759"/>
<protein>
    <submittedName>
        <fullName evidence="10">Uncharacterized protein LOC111274197</fullName>
    </submittedName>
</protein>
<evidence type="ECO:0000313" key="9">
    <source>
        <dbReference type="Proteomes" id="UP000515121"/>
    </source>
</evidence>
<feature type="chain" id="PRO_5027937392" evidence="7">
    <location>
        <begin position="26"/>
        <end position="294"/>
    </location>
</feature>
<evidence type="ECO:0000256" key="3">
    <source>
        <dbReference type="ARBA" id="ARBA00022729"/>
    </source>
</evidence>
<feature type="domain" description="Wall-associated receptor kinase galacturonan-binding" evidence="8">
    <location>
        <begin position="34"/>
        <end position="95"/>
    </location>
</feature>
<dbReference type="GO" id="GO:0016020">
    <property type="term" value="C:membrane"/>
    <property type="evidence" value="ECO:0007669"/>
    <property type="project" value="UniProtKB-SubCell"/>
</dbReference>
<keyword evidence="4 6" id="KW-1133">Transmembrane helix</keyword>
<keyword evidence="5 6" id="KW-0472">Membrane</keyword>
<gene>
    <name evidence="10" type="primary">LOC111274197</name>
</gene>
<dbReference type="KEGG" id="dzi:111274197"/>
<dbReference type="AlphaFoldDB" id="A0A6P5WET9"/>
<evidence type="ECO:0000256" key="5">
    <source>
        <dbReference type="ARBA" id="ARBA00023136"/>
    </source>
</evidence>
<evidence type="ECO:0000256" key="2">
    <source>
        <dbReference type="ARBA" id="ARBA00022692"/>
    </source>
</evidence>
<dbReference type="PANTHER" id="PTHR33138">
    <property type="entry name" value="OS01G0690200 PROTEIN"/>
    <property type="match status" value="1"/>
</dbReference>
<keyword evidence="3 7" id="KW-0732">Signal</keyword>
<evidence type="ECO:0000256" key="4">
    <source>
        <dbReference type="ARBA" id="ARBA00022989"/>
    </source>
</evidence>
<evidence type="ECO:0000256" key="1">
    <source>
        <dbReference type="ARBA" id="ARBA00004167"/>
    </source>
</evidence>
<organism evidence="9 10">
    <name type="scientific">Durio zibethinus</name>
    <name type="common">Durian</name>
    <dbReference type="NCBI Taxonomy" id="66656"/>
    <lineage>
        <taxon>Eukaryota</taxon>
        <taxon>Viridiplantae</taxon>
        <taxon>Streptophyta</taxon>
        <taxon>Embryophyta</taxon>
        <taxon>Tracheophyta</taxon>
        <taxon>Spermatophyta</taxon>
        <taxon>Magnoliopsida</taxon>
        <taxon>eudicotyledons</taxon>
        <taxon>Gunneridae</taxon>
        <taxon>Pentapetalae</taxon>
        <taxon>rosids</taxon>
        <taxon>malvids</taxon>
        <taxon>Malvales</taxon>
        <taxon>Malvaceae</taxon>
        <taxon>Helicteroideae</taxon>
        <taxon>Durio</taxon>
    </lineage>
</organism>
<dbReference type="GO" id="GO:0030247">
    <property type="term" value="F:polysaccharide binding"/>
    <property type="evidence" value="ECO:0007669"/>
    <property type="project" value="InterPro"/>
</dbReference>
<sequence length="294" mass="33725">MPRANLALIAPTALVLFMFLDTGIARKEGKRWTPSSCGTITNISSPFCLKDDSSSCGDHTYELACENNRTTFTTKYGKFYVEEISYDDQKIRLVDDGLEKDKCSIPRNSLILYKIYRGIFLSFCFHRSLSYIYFLNCKVPINSSIYIDASPCTNSSSSPNPHFFYAILSYEADMKFSDFNESCKVEVQVPAPLGLFLNINSTSIFDIYNELSRGMEVCWQSTSNGLFSSFIYRIYHWWYLIVYEYLHLGIILSGGWLLSGEITYYVLRIPIESGKFQDVYRLISENQSPLFLTV</sequence>
<name>A0A6P5WET9_DURZI</name>
<dbReference type="Pfam" id="PF13947">
    <property type="entry name" value="GUB_WAK_bind"/>
    <property type="match status" value="1"/>
</dbReference>